<organism evidence="6 7">
    <name type="scientific">Cyprinodon variegatus</name>
    <name type="common">Sheepshead minnow</name>
    <dbReference type="NCBI Taxonomy" id="28743"/>
    <lineage>
        <taxon>Eukaryota</taxon>
        <taxon>Metazoa</taxon>
        <taxon>Chordata</taxon>
        <taxon>Craniata</taxon>
        <taxon>Vertebrata</taxon>
        <taxon>Euteleostomi</taxon>
        <taxon>Actinopterygii</taxon>
        <taxon>Neopterygii</taxon>
        <taxon>Teleostei</taxon>
        <taxon>Neoteleostei</taxon>
        <taxon>Acanthomorphata</taxon>
        <taxon>Ovalentaria</taxon>
        <taxon>Atherinomorphae</taxon>
        <taxon>Cyprinodontiformes</taxon>
        <taxon>Cyprinodontidae</taxon>
        <taxon>Cyprinodon</taxon>
    </lineage>
</organism>
<keyword evidence="7" id="KW-1185">Reference proteome</keyword>
<feature type="chain" id="PRO_5018762604" description="B30.2/SPRY domain-containing protein" evidence="4">
    <location>
        <begin position="22"/>
        <end position="207"/>
    </location>
</feature>
<dbReference type="GeneTree" id="ENSGT01150000286950"/>
<keyword evidence="1" id="KW-0479">Metal-binding</keyword>
<proteinExistence type="predicted"/>
<dbReference type="InterPro" id="IPR013320">
    <property type="entry name" value="ConA-like_dom_sf"/>
</dbReference>
<dbReference type="AlphaFoldDB" id="A0A3Q2G6B3"/>
<dbReference type="Ensembl" id="ENSCVAT00000032898.1">
    <property type="protein sequence ID" value="ENSCVAP00000018860.1"/>
    <property type="gene ID" value="ENSCVAG00000022182.1"/>
</dbReference>
<dbReference type="InterPro" id="IPR006574">
    <property type="entry name" value="PRY"/>
</dbReference>
<evidence type="ECO:0000313" key="6">
    <source>
        <dbReference type="Ensembl" id="ENSCVAP00000018860.1"/>
    </source>
</evidence>
<feature type="signal peptide" evidence="4">
    <location>
        <begin position="1"/>
        <end position="21"/>
    </location>
</feature>
<dbReference type="GO" id="GO:0005737">
    <property type="term" value="C:cytoplasm"/>
    <property type="evidence" value="ECO:0007669"/>
    <property type="project" value="UniProtKB-ARBA"/>
</dbReference>
<evidence type="ECO:0000313" key="7">
    <source>
        <dbReference type="Proteomes" id="UP000265020"/>
    </source>
</evidence>
<protein>
    <recommendedName>
        <fullName evidence="5">B30.2/SPRY domain-containing protein</fullName>
    </recommendedName>
</protein>
<keyword evidence="2" id="KW-0863">Zinc-finger</keyword>
<dbReference type="InterPro" id="IPR003877">
    <property type="entry name" value="SPRY_dom"/>
</dbReference>
<dbReference type="InterPro" id="IPR043136">
    <property type="entry name" value="B30.2/SPRY_sf"/>
</dbReference>
<dbReference type="PRINTS" id="PR01407">
    <property type="entry name" value="BUTYPHLNCDUF"/>
</dbReference>
<reference evidence="6" key="1">
    <citation type="submission" date="2025-08" db="UniProtKB">
        <authorList>
            <consortium name="Ensembl"/>
        </authorList>
    </citation>
    <scope>IDENTIFICATION</scope>
</reference>
<evidence type="ECO:0000256" key="3">
    <source>
        <dbReference type="ARBA" id="ARBA00022833"/>
    </source>
</evidence>
<dbReference type="Pfam" id="PF13765">
    <property type="entry name" value="PRY"/>
    <property type="match status" value="1"/>
</dbReference>
<feature type="domain" description="B30.2/SPRY" evidence="5">
    <location>
        <begin position="8"/>
        <end position="207"/>
    </location>
</feature>
<dbReference type="OMA" id="CHNETRT"/>
<dbReference type="SUPFAM" id="SSF49899">
    <property type="entry name" value="Concanavalin A-like lectins/glucanases"/>
    <property type="match status" value="1"/>
</dbReference>
<evidence type="ECO:0000256" key="2">
    <source>
        <dbReference type="ARBA" id="ARBA00022771"/>
    </source>
</evidence>
<dbReference type="InterPro" id="IPR003879">
    <property type="entry name" value="Butyrophylin_SPRY"/>
</dbReference>
<dbReference type="GO" id="GO:0008270">
    <property type="term" value="F:zinc ion binding"/>
    <property type="evidence" value="ECO:0007669"/>
    <property type="project" value="UniProtKB-KW"/>
</dbReference>
<evidence type="ECO:0000256" key="4">
    <source>
        <dbReference type="SAM" id="SignalP"/>
    </source>
</evidence>
<keyword evidence="3" id="KW-0862">Zinc</keyword>
<keyword evidence="4" id="KW-0732">Signal</keyword>
<dbReference type="PROSITE" id="PS50188">
    <property type="entry name" value="B302_SPRY"/>
    <property type="match status" value="1"/>
</dbReference>
<evidence type="ECO:0000259" key="5">
    <source>
        <dbReference type="PROSITE" id="PS50188"/>
    </source>
</evidence>
<accession>A0A3Q2G6B3</accession>
<reference evidence="6" key="2">
    <citation type="submission" date="2025-09" db="UniProtKB">
        <authorList>
            <consortium name="Ensembl"/>
        </authorList>
    </citation>
    <scope>IDENTIFICATION</scope>
</reference>
<evidence type="ECO:0000256" key="1">
    <source>
        <dbReference type="ARBA" id="ARBA00022723"/>
    </source>
</evidence>
<dbReference type="InterPro" id="IPR051051">
    <property type="entry name" value="E3_ubiq-ligase_TRIM/RNF"/>
</dbReference>
<dbReference type="Proteomes" id="UP000265020">
    <property type="component" value="Unassembled WGS sequence"/>
</dbReference>
<sequence>PTPISFLLLLNSAKIPILLQAKVYFCELEVDMNSVNRKLRLSDNDSRFSVGQEEQPYPDHPHRFQQCWQLMCRNAVTGRCYWEVEWKGGVLISLSYKGIGRRGNREDCRFGRNDQSWALECSDVFGLSAWHVNRETNIPPLSNSQRIGVFLDFLAGTLSFYCTSSETLVHLHTFSTTFTEPVYPGFGLWTGASVSLSLLTNSGKQTP</sequence>
<dbReference type="PANTHER" id="PTHR25465">
    <property type="entry name" value="B-BOX DOMAIN CONTAINING"/>
    <property type="match status" value="1"/>
</dbReference>
<dbReference type="Gene3D" id="2.60.120.920">
    <property type="match status" value="1"/>
</dbReference>
<dbReference type="CDD" id="cd16040">
    <property type="entry name" value="SPRY_PRY_SNTX"/>
    <property type="match status" value="1"/>
</dbReference>
<dbReference type="Pfam" id="PF00622">
    <property type="entry name" value="SPRY"/>
    <property type="match status" value="1"/>
</dbReference>
<dbReference type="SMART" id="SM00449">
    <property type="entry name" value="SPRY"/>
    <property type="match status" value="1"/>
</dbReference>
<dbReference type="PANTHER" id="PTHR25465:SF5">
    <property type="entry name" value="E3 UBIQUITIN_ISG15 LIGASE TRIM25-RELATED"/>
    <property type="match status" value="1"/>
</dbReference>
<name>A0A3Q2G6B3_CYPVA</name>
<dbReference type="SMART" id="SM00589">
    <property type="entry name" value="PRY"/>
    <property type="match status" value="1"/>
</dbReference>
<dbReference type="InterPro" id="IPR001870">
    <property type="entry name" value="B30.2/SPRY"/>
</dbReference>